<dbReference type="GO" id="GO:0004045">
    <property type="term" value="F:peptidyl-tRNA hydrolase activity"/>
    <property type="evidence" value="ECO:0007669"/>
    <property type="project" value="UniProtKB-EC"/>
</dbReference>
<keyword evidence="1" id="KW-0820">tRNA-binding</keyword>
<dbReference type="InterPro" id="IPR036416">
    <property type="entry name" value="Pept_tRNA_hydro_sf"/>
</dbReference>
<feature type="non-terminal residue" evidence="4">
    <location>
        <position position="1"/>
    </location>
</feature>
<reference evidence="4" key="2">
    <citation type="submission" date="2021-04" db="EMBL/GenBank/DDBJ databases">
        <authorList>
            <person name="Gilroy R."/>
        </authorList>
    </citation>
    <scope>NUCLEOTIDE SEQUENCE</scope>
    <source>
        <strain evidence="4">A5-1222</strain>
    </source>
</reference>
<organism evidence="4 5">
    <name type="scientific">Candidatus Ureaplasma intestinipullorum</name>
    <dbReference type="NCBI Taxonomy" id="2838770"/>
    <lineage>
        <taxon>Bacteria</taxon>
        <taxon>Bacillati</taxon>
        <taxon>Mycoplasmatota</taxon>
        <taxon>Mycoplasmoidales</taxon>
        <taxon>Mycoplasmoidaceae</taxon>
        <taxon>Ureaplasma</taxon>
    </lineage>
</organism>
<evidence type="ECO:0000256" key="1">
    <source>
        <dbReference type="ARBA" id="ARBA00022555"/>
    </source>
</evidence>
<evidence type="ECO:0000313" key="4">
    <source>
        <dbReference type="EMBL" id="MBU3830604.1"/>
    </source>
</evidence>
<dbReference type="EMBL" id="JAHLFM010000005">
    <property type="protein sequence ID" value="MBU3830604.1"/>
    <property type="molecule type" value="Genomic_DNA"/>
</dbReference>
<dbReference type="NCBIfam" id="TIGR00447">
    <property type="entry name" value="pth"/>
    <property type="match status" value="1"/>
</dbReference>
<dbReference type="InterPro" id="IPR001328">
    <property type="entry name" value="Pept_tRNA_hydro"/>
</dbReference>
<dbReference type="CDD" id="cd00462">
    <property type="entry name" value="PTH"/>
    <property type="match status" value="1"/>
</dbReference>
<dbReference type="Gene3D" id="3.40.50.1470">
    <property type="entry name" value="Peptidyl-tRNA hydrolase"/>
    <property type="match status" value="1"/>
</dbReference>
<evidence type="ECO:0000256" key="2">
    <source>
        <dbReference type="ARBA" id="ARBA00022801"/>
    </source>
</evidence>
<proteinExistence type="predicted"/>
<dbReference type="Proteomes" id="UP000824247">
    <property type="component" value="Unassembled WGS sequence"/>
</dbReference>
<dbReference type="Pfam" id="PF01195">
    <property type="entry name" value="Pept_tRNA_hydro"/>
    <property type="match status" value="1"/>
</dbReference>
<dbReference type="EC" id="3.1.1.29" evidence="4"/>
<dbReference type="AlphaFoldDB" id="A0A9E2KV35"/>
<protein>
    <submittedName>
        <fullName evidence="4">Aminoacyl-tRNA hydrolase</fullName>
        <ecNumber evidence="4">3.1.1.29</ecNumber>
    </submittedName>
</protein>
<keyword evidence="2 4" id="KW-0378">Hydrolase</keyword>
<dbReference type="PANTHER" id="PTHR17224:SF1">
    <property type="entry name" value="PEPTIDYL-TRNA HYDROLASE"/>
    <property type="match status" value="1"/>
</dbReference>
<keyword evidence="3" id="KW-0694">RNA-binding</keyword>
<dbReference type="PANTHER" id="PTHR17224">
    <property type="entry name" value="PEPTIDYL-TRNA HYDROLASE"/>
    <property type="match status" value="1"/>
</dbReference>
<dbReference type="GO" id="GO:0000049">
    <property type="term" value="F:tRNA binding"/>
    <property type="evidence" value="ECO:0007669"/>
    <property type="project" value="UniProtKB-KW"/>
</dbReference>
<comment type="caution">
    <text evidence="4">The sequence shown here is derived from an EMBL/GenBank/DDBJ whole genome shotgun (WGS) entry which is preliminary data.</text>
</comment>
<accession>A0A9E2KV35</accession>
<dbReference type="SUPFAM" id="SSF53178">
    <property type="entry name" value="Peptidyl-tRNA hydrolase-like"/>
    <property type="match status" value="1"/>
</dbReference>
<gene>
    <name evidence="4" type="primary">pth</name>
    <name evidence="4" type="ORF">H9897_00360</name>
</gene>
<evidence type="ECO:0000313" key="5">
    <source>
        <dbReference type="Proteomes" id="UP000824247"/>
    </source>
</evidence>
<evidence type="ECO:0000256" key="3">
    <source>
        <dbReference type="ARBA" id="ARBA00022884"/>
    </source>
</evidence>
<reference evidence="4" key="1">
    <citation type="journal article" date="2021" name="PeerJ">
        <title>Extensive microbial diversity within the chicken gut microbiome revealed by metagenomics and culture.</title>
        <authorList>
            <person name="Gilroy R."/>
            <person name="Ravi A."/>
            <person name="Getino M."/>
            <person name="Pursley I."/>
            <person name="Horton D.L."/>
            <person name="Alikhan N.F."/>
            <person name="Baker D."/>
            <person name="Gharbi K."/>
            <person name="Hall N."/>
            <person name="Watson M."/>
            <person name="Adriaenssens E.M."/>
            <person name="Foster-Nyarko E."/>
            <person name="Jarju S."/>
            <person name="Secka A."/>
            <person name="Antonio M."/>
            <person name="Oren A."/>
            <person name="Chaudhuri R.R."/>
            <person name="La Ragione R."/>
            <person name="Hildebrand F."/>
            <person name="Pallen M.J."/>
        </authorList>
    </citation>
    <scope>NUCLEOTIDE SEQUENCE</scope>
    <source>
        <strain evidence="4">A5-1222</strain>
    </source>
</reference>
<name>A0A9E2KV35_9BACT</name>
<sequence>KTKHNVGFMFVDYFVNKNNLKFDSNYKNGIYTSFMQGNSITYIAKPTTYMNLSGEFVLSFINYYKIPIENILVIYDDMDISFGTYKIKEKGSSGGQNGIKNIINLLHTENIKRIRIGIGKPKEKNSEIIKNYVLSNFSNVEFQEINQVFSKISDVISEFSNLEFNKIISKFN</sequence>